<dbReference type="SUPFAM" id="SSF53850">
    <property type="entry name" value="Periplasmic binding protein-like II"/>
    <property type="match status" value="1"/>
</dbReference>
<evidence type="ECO:0000313" key="4">
    <source>
        <dbReference type="Proteomes" id="UP000075787"/>
    </source>
</evidence>
<gene>
    <name evidence="3" type="ORF">AUP44_11215</name>
</gene>
<dbReference type="InterPro" id="IPR042100">
    <property type="entry name" value="Bug_dom1"/>
</dbReference>
<dbReference type="EMBL" id="LPZR01000189">
    <property type="protein sequence ID" value="KYO50886.1"/>
    <property type="molecule type" value="Genomic_DNA"/>
</dbReference>
<dbReference type="RefSeq" id="WP_062767341.1">
    <property type="nucleotide sequence ID" value="NZ_CP121045.1"/>
</dbReference>
<dbReference type="AlphaFoldDB" id="A0A161Q0P3"/>
<proteinExistence type="inferred from homology"/>
<evidence type="ECO:0000313" key="3">
    <source>
        <dbReference type="EMBL" id="KYO50886.1"/>
    </source>
</evidence>
<accession>A0A161Q0P3</accession>
<reference evidence="3 4" key="1">
    <citation type="submission" date="2015-12" db="EMBL/GenBank/DDBJ databases">
        <title>Genome sequence of Tistrella mobilis MCCC 1A02139.</title>
        <authorList>
            <person name="Lu L."/>
            <person name="Lai Q."/>
            <person name="Shao Z."/>
            <person name="Qian P."/>
        </authorList>
    </citation>
    <scope>NUCLEOTIDE SEQUENCE [LARGE SCALE GENOMIC DNA]</scope>
    <source>
        <strain evidence="3 4">MCCC 1A02139</strain>
    </source>
</reference>
<feature type="signal peptide" evidence="2">
    <location>
        <begin position="1"/>
        <end position="22"/>
    </location>
</feature>
<evidence type="ECO:0000256" key="1">
    <source>
        <dbReference type="ARBA" id="ARBA00006987"/>
    </source>
</evidence>
<dbReference type="Pfam" id="PF03401">
    <property type="entry name" value="TctC"/>
    <property type="match status" value="1"/>
</dbReference>
<dbReference type="GeneID" id="97241055"/>
<evidence type="ECO:0000256" key="2">
    <source>
        <dbReference type="SAM" id="SignalP"/>
    </source>
</evidence>
<sequence>MKTLVTTAAMAGLLATSSPALAAYPERPIEMTVPAPAGGGTDTAARKLAILLEEKLGTSIAILNVAGGGGAVGATQFLRAKPDGYALLATWNSPLTTVPQVQKVAYDAASFTPIASTSETAYTLCVKADFPAATGAEFLAELAAHPDKYTYGNDGIGGTMQLAAERIFQAKGVKAVAIPFGGAGETLQNFLGGHVDIYGGSISPVIPYVQSGEARCLIVTSTAPVAALPDAAGLASLGLGSEETLLWRAIMGPKGMDPAEVEILTRAIQEAVNTPEYVEFLATRGEIPNVVTGEMLAARLQGEYDALARVAKALGLGN</sequence>
<dbReference type="Gene3D" id="3.40.190.150">
    <property type="entry name" value="Bordetella uptake gene, domain 1"/>
    <property type="match status" value="1"/>
</dbReference>
<comment type="similarity">
    <text evidence="1">Belongs to the UPF0065 (bug) family.</text>
</comment>
<dbReference type="Gene3D" id="3.40.190.10">
    <property type="entry name" value="Periplasmic binding protein-like II"/>
    <property type="match status" value="1"/>
</dbReference>
<dbReference type="PIRSF" id="PIRSF017082">
    <property type="entry name" value="YflP"/>
    <property type="match status" value="1"/>
</dbReference>
<dbReference type="Proteomes" id="UP000075787">
    <property type="component" value="Unassembled WGS sequence"/>
</dbReference>
<name>A0A161Q0P3_9PROT</name>
<dbReference type="OrthoDB" id="9780943at2"/>
<dbReference type="InterPro" id="IPR005064">
    <property type="entry name" value="BUG"/>
</dbReference>
<comment type="caution">
    <text evidence="3">The sequence shown here is derived from an EMBL/GenBank/DDBJ whole genome shotgun (WGS) entry which is preliminary data.</text>
</comment>
<feature type="chain" id="PRO_5007825080" evidence="2">
    <location>
        <begin position="23"/>
        <end position="318"/>
    </location>
</feature>
<dbReference type="PANTHER" id="PTHR42928:SF5">
    <property type="entry name" value="BLR1237 PROTEIN"/>
    <property type="match status" value="1"/>
</dbReference>
<protein>
    <submittedName>
        <fullName evidence="3">Bordetella uptake protein</fullName>
    </submittedName>
</protein>
<dbReference type="PANTHER" id="PTHR42928">
    <property type="entry name" value="TRICARBOXYLATE-BINDING PROTEIN"/>
    <property type="match status" value="1"/>
</dbReference>
<keyword evidence="2" id="KW-0732">Signal</keyword>
<dbReference type="CDD" id="cd07012">
    <property type="entry name" value="PBP2_Bug_TTT"/>
    <property type="match status" value="1"/>
</dbReference>
<organism evidence="3 4">
    <name type="scientific">Tistrella mobilis</name>
    <dbReference type="NCBI Taxonomy" id="171437"/>
    <lineage>
        <taxon>Bacteria</taxon>
        <taxon>Pseudomonadati</taxon>
        <taxon>Pseudomonadota</taxon>
        <taxon>Alphaproteobacteria</taxon>
        <taxon>Geminicoccales</taxon>
        <taxon>Geminicoccaceae</taxon>
        <taxon>Tistrella</taxon>
    </lineage>
</organism>